<reference evidence="4" key="1">
    <citation type="journal article" date="2014" name="Proc. Natl. Acad. Sci. U.S.A.">
        <title>Extensive sampling of basidiomycete genomes demonstrates inadequacy of the white-rot/brown-rot paradigm for wood decay fungi.</title>
        <authorList>
            <person name="Riley R."/>
            <person name="Salamov A.A."/>
            <person name="Brown D.W."/>
            <person name="Nagy L.G."/>
            <person name="Floudas D."/>
            <person name="Held B.W."/>
            <person name="Levasseur A."/>
            <person name="Lombard V."/>
            <person name="Morin E."/>
            <person name="Otillar R."/>
            <person name="Lindquist E.A."/>
            <person name="Sun H."/>
            <person name="LaButti K.M."/>
            <person name="Schmutz J."/>
            <person name="Jabbour D."/>
            <person name="Luo H."/>
            <person name="Baker S.E."/>
            <person name="Pisabarro A.G."/>
            <person name="Walton J.D."/>
            <person name="Blanchette R.A."/>
            <person name="Henrissat B."/>
            <person name="Martin F."/>
            <person name="Cullen D."/>
            <person name="Hibbett D.S."/>
            <person name="Grigoriev I.V."/>
        </authorList>
    </citation>
    <scope>NUCLEOTIDE SEQUENCE [LARGE SCALE GENOMIC DNA]</scope>
    <source>
        <strain evidence="4">MUCL 33604</strain>
    </source>
</reference>
<keyword evidence="4" id="KW-1185">Reference proteome</keyword>
<evidence type="ECO:0000313" key="3">
    <source>
        <dbReference type="EMBL" id="KDQ55032.1"/>
    </source>
</evidence>
<evidence type="ECO:0000256" key="2">
    <source>
        <dbReference type="SAM" id="Phobius"/>
    </source>
</evidence>
<dbReference type="Proteomes" id="UP000027265">
    <property type="component" value="Unassembled WGS sequence"/>
</dbReference>
<keyword evidence="2" id="KW-1133">Transmembrane helix</keyword>
<dbReference type="OrthoDB" id="5570013at2759"/>
<evidence type="ECO:0000256" key="1">
    <source>
        <dbReference type="SAM" id="MobiDB-lite"/>
    </source>
</evidence>
<protein>
    <submittedName>
        <fullName evidence="3">Uncharacterized protein</fullName>
    </submittedName>
</protein>
<organism evidence="3 4">
    <name type="scientific">Jaapia argillacea MUCL 33604</name>
    <dbReference type="NCBI Taxonomy" id="933084"/>
    <lineage>
        <taxon>Eukaryota</taxon>
        <taxon>Fungi</taxon>
        <taxon>Dikarya</taxon>
        <taxon>Basidiomycota</taxon>
        <taxon>Agaricomycotina</taxon>
        <taxon>Agaricomycetes</taxon>
        <taxon>Agaricomycetidae</taxon>
        <taxon>Jaapiales</taxon>
        <taxon>Jaapiaceae</taxon>
        <taxon>Jaapia</taxon>
    </lineage>
</organism>
<keyword evidence="2" id="KW-0812">Transmembrane</keyword>
<evidence type="ECO:0000313" key="4">
    <source>
        <dbReference type="Proteomes" id="UP000027265"/>
    </source>
</evidence>
<gene>
    <name evidence="3" type="ORF">JAAARDRAFT_159605</name>
</gene>
<name>A0A067PUT3_9AGAM</name>
<dbReference type="InParanoid" id="A0A067PUT3"/>
<keyword evidence="2" id="KW-0472">Membrane</keyword>
<proteinExistence type="predicted"/>
<dbReference type="HOGENOM" id="CLU_590599_0_0_1"/>
<dbReference type="STRING" id="933084.A0A067PUT3"/>
<dbReference type="AlphaFoldDB" id="A0A067PUT3"/>
<accession>A0A067PUT3</accession>
<feature type="compositionally biased region" description="Basic and acidic residues" evidence="1">
    <location>
        <begin position="1"/>
        <end position="36"/>
    </location>
</feature>
<dbReference type="EMBL" id="KL197726">
    <property type="protein sequence ID" value="KDQ55032.1"/>
    <property type="molecule type" value="Genomic_DNA"/>
</dbReference>
<feature type="transmembrane region" description="Helical" evidence="2">
    <location>
        <begin position="54"/>
        <end position="71"/>
    </location>
</feature>
<feature type="region of interest" description="Disordered" evidence="1">
    <location>
        <begin position="1"/>
        <end position="42"/>
    </location>
</feature>
<sequence>MDTDDNMDHSQDPLEAIERGANPKDDQVDPQAERSSRCPCRRKGTSACQKRRRFVVFTFLSLLAIICFTHLPSRIISKLSRLPDKLNRLYLGIGGDWEESTPGCVTSDPWSFNVTQGSGASTSWFGSATYDLPSSADNLFVLARGPKMSGNVDIVTSESDSDDFRVEVRALHDRQALTNVKICTLEPYESRIGVGIFTPPHWRFWGGPRNPLRFEITVHIPRVKSPPRLQATCKHLSLYSRMLSHTFGDLSESVKLGGIYVISNQAISAVSLFARTLSVVTFKAPIEGYYQAEQYLNLQAHESNVKASATLYNVGGMRPPFFSLKARNGGIDANVSLIDMVSSPTPSFSGVVEVSNGPLNLAFPNQPLNSELSFRVDGMHAPVNITLHPAYQGKFNLATSHAQPQVEDRGVQDPAGKGRYRSILQDSDGVGRVTGLVYWDAERNVDGSVVEVKTCHAPVRLSL</sequence>